<evidence type="ECO:0000256" key="7">
    <source>
        <dbReference type="ARBA" id="ARBA00022723"/>
    </source>
</evidence>
<keyword evidence="7" id="KW-0479">Metal-binding</keyword>
<evidence type="ECO:0000256" key="8">
    <source>
        <dbReference type="ARBA" id="ARBA00022833"/>
    </source>
</evidence>
<evidence type="ECO:0000313" key="12">
    <source>
        <dbReference type="Proteomes" id="UP000001460"/>
    </source>
</evidence>
<dbReference type="EC" id="2.7.7.-" evidence="10"/>
<keyword evidence="6 10" id="KW-0235">DNA replication</keyword>
<evidence type="ECO:0000313" key="11">
    <source>
        <dbReference type="EMBL" id="EEA07786.1"/>
    </source>
</evidence>
<gene>
    <name evidence="11" type="ORF">CMU_028600</name>
</gene>
<evidence type="ECO:0000256" key="1">
    <source>
        <dbReference type="ARBA" id="ARBA00009762"/>
    </source>
</evidence>
<sequence>MDLENFDDDSIVDKNDLKFFYSRIYPFDIMSKWLSYELGTGSSNLLPNREFSMTLISNMGEDEIYLRWQSYMTIDQLKQELVSRVPHKFDIGAIYNIPVAEKDISPLGFTPYQRELVFDIDMNDYDDIRTCCKDKKICNKCWLYIALAIKLIDTSLHEDFGFRHVLWIYSGRRGVHCWVCDTKARLIPTEARTSIVDYLTLVTGNDNRKKKVNLKFAISNSKLHPFIERCYSICIQYFDRIIEEQDLFNHNSDHIQKILDHVSDDSKVLQILKIWISNNTCKGFTSTEFWLALKKILEEVHGKNCTTLKEIVFAFSYPRLDTNVSKDLGHLLKAPMCIHHGTGRLCVPIDPTTVEFFNPRCVPTLTKIRAEYDAISTKNTIQTSICNENYNVNTHQLPCIKKYSDFLNSFISNLVISMQREQKEYLTVLKIAESK</sequence>
<dbReference type="Pfam" id="PF01896">
    <property type="entry name" value="DNA_primase_S"/>
    <property type="match status" value="1"/>
</dbReference>
<accession>B6AHU5</accession>
<dbReference type="FunFam" id="3.90.920.10:FF:000003">
    <property type="entry name" value="DNA primase"/>
    <property type="match status" value="1"/>
</dbReference>
<keyword evidence="4 10" id="KW-0808">Transferase</keyword>
<dbReference type="OMA" id="NVTRGFN"/>
<keyword evidence="12" id="KW-1185">Reference proteome</keyword>
<protein>
    <recommendedName>
        <fullName evidence="10">DNA primase</fullName>
        <ecNumber evidence="10">2.7.7.-</ecNumber>
    </recommendedName>
</protein>
<dbReference type="InterPro" id="IPR014052">
    <property type="entry name" value="DNA_primase_ssu_euk/arc"/>
</dbReference>
<proteinExistence type="inferred from homology"/>
<dbReference type="eggNOG" id="KOG2851">
    <property type="taxonomic scope" value="Eukaryota"/>
</dbReference>
<evidence type="ECO:0000256" key="5">
    <source>
        <dbReference type="ARBA" id="ARBA00022695"/>
    </source>
</evidence>
<evidence type="ECO:0000256" key="2">
    <source>
        <dbReference type="ARBA" id="ARBA00022478"/>
    </source>
</evidence>
<comment type="similarity">
    <text evidence="1 10">Belongs to the eukaryotic-type primase small subunit family.</text>
</comment>
<dbReference type="GO" id="GO:0005658">
    <property type="term" value="C:alpha DNA polymerase:primase complex"/>
    <property type="evidence" value="ECO:0007669"/>
    <property type="project" value="UniProtKB-ARBA"/>
</dbReference>
<reference evidence="11" key="1">
    <citation type="submission" date="2008-06" db="EMBL/GenBank/DDBJ databases">
        <authorList>
            <person name="Lorenzi H."/>
            <person name="Inman J."/>
            <person name="Miller J."/>
            <person name="Schobel S."/>
            <person name="Amedeo P."/>
            <person name="Caler E.V."/>
            <person name="da Silva J."/>
        </authorList>
    </citation>
    <scope>NUCLEOTIDE SEQUENCE [LARGE SCALE GENOMIC DNA]</scope>
    <source>
        <strain evidence="11">RN66</strain>
    </source>
</reference>
<evidence type="ECO:0000256" key="3">
    <source>
        <dbReference type="ARBA" id="ARBA00022515"/>
    </source>
</evidence>
<evidence type="ECO:0000256" key="6">
    <source>
        <dbReference type="ARBA" id="ARBA00022705"/>
    </source>
</evidence>
<dbReference type="Proteomes" id="UP000001460">
    <property type="component" value="Unassembled WGS sequence"/>
</dbReference>
<dbReference type="GeneID" id="6997375"/>
<keyword evidence="5" id="KW-0548">Nucleotidyltransferase</keyword>
<dbReference type="GO" id="GO:0003899">
    <property type="term" value="F:DNA-directed RNA polymerase activity"/>
    <property type="evidence" value="ECO:0007669"/>
    <property type="project" value="InterPro"/>
</dbReference>
<dbReference type="CDD" id="cd04860">
    <property type="entry name" value="AE_Prim_S"/>
    <property type="match status" value="1"/>
</dbReference>
<evidence type="ECO:0000256" key="10">
    <source>
        <dbReference type="RuleBase" id="RU003514"/>
    </source>
</evidence>
<keyword evidence="2 10" id="KW-0240">DNA-directed RNA polymerase</keyword>
<dbReference type="AlphaFoldDB" id="B6AHU5"/>
<organism evidence="11 12">
    <name type="scientific">Cryptosporidium muris (strain RN66)</name>
    <dbReference type="NCBI Taxonomy" id="441375"/>
    <lineage>
        <taxon>Eukaryota</taxon>
        <taxon>Sar</taxon>
        <taxon>Alveolata</taxon>
        <taxon>Apicomplexa</taxon>
        <taxon>Conoidasida</taxon>
        <taxon>Coccidia</taxon>
        <taxon>Eucoccidiorida</taxon>
        <taxon>Eimeriorina</taxon>
        <taxon>Cryptosporidiidae</taxon>
        <taxon>Cryptosporidium</taxon>
    </lineage>
</organism>
<dbReference type="OrthoDB" id="19606at2759"/>
<name>B6AHU5_CRYMR</name>
<keyword evidence="8" id="KW-0862">Zinc</keyword>
<dbReference type="RefSeq" id="XP_002142135.1">
    <property type="nucleotide sequence ID" value="XM_002142099.1"/>
</dbReference>
<dbReference type="STRING" id="441375.B6AHU5"/>
<keyword evidence="9" id="KW-0804">Transcription</keyword>
<dbReference type="PANTHER" id="PTHR10536">
    <property type="entry name" value="DNA PRIMASE SMALL SUBUNIT"/>
    <property type="match status" value="1"/>
</dbReference>
<dbReference type="EMBL" id="DS989735">
    <property type="protein sequence ID" value="EEA07786.1"/>
    <property type="molecule type" value="Genomic_DNA"/>
</dbReference>
<keyword evidence="3 10" id="KW-0639">Primosome</keyword>
<evidence type="ECO:0000256" key="4">
    <source>
        <dbReference type="ARBA" id="ARBA00022679"/>
    </source>
</evidence>
<dbReference type="InterPro" id="IPR002755">
    <property type="entry name" value="DNA_primase_S"/>
</dbReference>
<dbReference type="NCBIfam" id="TIGR00335">
    <property type="entry name" value="primase_sml"/>
    <property type="match status" value="1"/>
</dbReference>
<evidence type="ECO:0000256" key="9">
    <source>
        <dbReference type="ARBA" id="ARBA00023163"/>
    </source>
</evidence>
<dbReference type="SUPFAM" id="SSF56747">
    <property type="entry name" value="Prim-pol domain"/>
    <property type="match status" value="1"/>
</dbReference>
<dbReference type="GO" id="GO:0046872">
    <property type="term" value="F:metal ion binding"/>
    <property type="evidence" value="ECO:0007669"/>
    <property type="project" value="UniProtKB-KW"/>
</dbReference>
<dbReference type="GO" id="GO:0006269">
    <property type="term" value="P:DNA replication, synthesis of primer"/>
    <property type="evidence" value="ECO:0007669"/>
    <property type="project" value="UniProtKB-KW"/>
</dbReference>
<dbReference type="VEuPathDB" id="CryptoDB:CMU_028600"/>
<dbReference type="Gene3D" id="3.90.920.10">
    <property type="entry name" value="DNA primase, PRIM domain"/>
    <property type="match status" value="1"/>
</dbReference>